<evidence type="ECO:0000256" key="6">
    <source>
        <dbReference type="SAM" id="Phobius"/>
    </source>
</evidence>
<name>A0ABS1CH28_9GAMM</name>
<feature type="transmembrane region" description="Helical" evidence="6">
    <location>
        <begin position="41"/>
        <end position="59"/>
    </location>
</feature>
<keyword evidence="9" id="KW-1185">Reference proteome</keyword>
<keyword evidence="3 6" id="KW-0812">Transmembrane</keyword>
<proteinExistence type="predicted"/>
<dbReference type="Proteomes" id="UP000748752">
    <property type="component" value="Unassembled WGS sequence"/>
</dbReference>
<reference evidence="8 9" key="1">
    <citation type="journal article" date="2020" name="Microorganisms">
        <title>Osmotic Adaptation and Compatible Solute Biosynthesis of Phototrophic Bacteria as Revealed from Genome Analyses.</title>
        <authorList>
            <person name="Imhoff J.F."/>
            <person name="Rahn T."/>
            <person name="Kunzel S."/>
            <person name="Keller A."/>
            <person name="Neulinger S.C."/>
        </authorList>
    </citation>
    <scope>NUCLEOTIDE SEQUENCE [LARGE SCALE GENOMIC DNA]</scope>
    <source>
        <strain evidence="8 9">DSM 6210</strain>
    </source>
</reference>
<keyword evidence="2" id="KW-1003">Cell membrane</keyword>
<feature type="transmembrane region" description="Helical" evidence="6">
    <location>
        <begin position="97"/>
        <end position="118"/>
    </location>
</feature>
<sequence>MPMIYIPVWLLAAFPPLFWAGNFVLARALHADLPPLALAFWRWTLALVILLPFGLPALWRQRALLARHWRLLTALALLGVTGYNTMLYIGLQDTTATNALLLSSATPVLIVALSFVVLRHRPRLLALLGLALSLAGVWLIVSAGEPARLLDIGLRPGDAWILATTLDWAIYSVLLRLRPAGLAPAGFLTALVALGLPPLAGLYAWELQQGIGLTLNAGNLAAIGYVALFPSVLAYLFWNRAVAELGANRTGQYMHLVPVFGILLGVLVLGERLQWFHAVGAALIAGGIVLSAQRSKRV</sequence>
<evidence type="ECO:0000313" key="9">
    <source>
        <dbReference type="Proteomes" id="UP000748752"/>
    </source>
</evidence>
<dbReference type="InterPro" id="IPR037185">
    <property type="entry name" value="EmrE-like"/>
</dbReference>
<protein>
    <submittedName>
        <fullName evidence="8">EamA family transporter</fullName>
    </submittedName>
</protein>
<feature type="transmembrane region" description="Helical" evidence="6">
    <location>
        <begin position="159"/>
        <end position="175"/>
    </location>
</feature>
<feature type="transmembrane region" description="Helical" evidence="6">
    <location>
        <begin position="71"/>
        <end position="91"/>
    </location>
</feature>
<dbReference type="SUPFAM" id="SSF103481">
    <property type="entry name" value="Multidrug resistance efflux transporter EmrE"/>
    <property type="match status" value="2"/>
</dbReference>
<feature type="domain" description="EamA" evidence="7">
    <location>
        <begin position="10"/>
        <end position="141"/>
    </location>
</feature>
<dbReference type="PANTHER" id="PTHR32322">
    <property type="entry name" value="INNER MEMBRANE TRANSPORTER"/>
    <property type="match status" value="1"/>
</dbReference>
<evidence type="ECO:0000313" key="8">
    <source>
        <dbReference type="EMBL" id="MBK1631216.1"/>
    </source>
</evidence>
<evidence type="ECO:0000256" key="5">
    <source>
        <dbReference type="ARBA" id="ARBA00023136"/>
    </source>
</evidence>
<gene>
    <name evidence="8" type="ORF">CKO31_10795</name>
</gene>
<dbReference type="EMBL" id="NRRV01000023">
    <property type="protein sequence ID" value="MBK1631216.1"/>
    <property type="molecule type" value="Genomic_DNA"/>
</dbReference>
<evidence type="ECO:0000256" key="2">
    <source>
        <dbReference type="ARBA" id="ARBA00022475"/>
    </source>
</evidence>
<accession>A0ABS1CH28</accession>
<feature type="transmembrane region" description="Helical" evidence="6">
    <location>
        <begin position="250"/>
        <end position="269"/>
    </location>
</feature>
<dbReference type="Pfam" id="PF00892">
    <property type="entry name" value="EamA"/>
    <property type="match status" value="2"/>
</dbReference>
<dbReference type="InterPro" id="IPR050638">
    <property type="entry name" value="AA-Vitamin_Transporters"/>
</dbReference>
<keyword evidence="4 6" id="KW-1133">Transmembrane helix</keyword>
<comment type="caution">
    <text evidence="8">The sequence shown here is derived from an EMBL/GenBank/DDBJ whole genome shotgun (WGS) entry which is preliminary data.</text>
</comment>
<evidence type="ECO:0000256" key="4">
    <source>
        <dbReference type="ARBA" id="ARBA00022989"/>
    </source>
</evidence>
<feature type="transmembrane region" description="Helical" evidence="6">
    <location>
        <begin position="125"/>
        <end position="144"/>
    </location>
</feature>
<feature type="transmembrane region" description="Helical" evidence="6">
    <location>
        <begin position="217"/>
        <end position="238"/>
    </location>
</feature>
<evidence type="ECO:0000259" key="7">
    <source>
        <dbReference type="Pfam" id="PF00892"/>
    </source>
</evidence>
<dbReference type="PANTHER" id="PTHR32322:SF18">
    <property type="entry name" value="S-ADENOSYLMETHIONINE_S-ADENOSYLHOMOCYSTEINE TRANSPORTER"/>
    <property type="match status" value="1"/>
</dbReference>
<evidence type="ECO:0000256" key="1">
    <source>
        <dbReference type="ARBA" id="ARBA00004651"/>
    </source>
</evidence>
<feature type="domain" description="EamA" evidence="7">
    <location>
        <begin position="156"/>
        <end position="291"/>
    </location>
</feature>
<dbReference type="Gene3D" id="1.10.3730.20">
    <property type="match status" value="1"/>
</dbReference>
<feature type="transmembrane region" description="Helical" evidence="6">
    <location>
        <begin position="275"/>
        <end position="292"/>
    </location>
</feature>
<organism evidence="8 9">
    <name type="scientific">Thiohalocapsa halophila</name>
    <dbReference type="NCBI Taxonomy" id="69359"/>
    <lineage>
        <taxon>Bacteria</taxon>
        <taxon>Pseudomonadati</taxon>
        <taxon>Pseudomonadota</taxon>
        <taxon>Gammaproteobacteria</taxon>
        <taxon>Chromatiales</taxon>
        <taxon>Chromatiaceae</taxon>
        <taxon>Thiohalocapsa</taxon>
    </lineage>
</organism>
<comment type="subcellular location">
    <subcellularLocation>
        <location evidence="1">Cell membrane</location>
        <topology evidence="1">Multi-pass membrane protein</topology>
    </subcellularLocation>
</comment>
<feature type="transmembrane region" description="Helical" evidence="6">
    <location>
        <begin position="182"/>
        <end position="205"/>
    </location>
</feature>
<evidence type="ECO:0000256" key="3">
    <source>
        <dbReference type="ARBA" id="ARBA00022692"/>
    </source>
</evidence>
<dbReference type="InterPro" id="IPR000620">
    <property type="entry name" value="EamA_dom"/>
</dbReference>
<keyword evidence="5 6" id="KW-0472">Membrane</keyword>